<keyword evidence="2" id="KW-1185">Reference proteome</keyword>
<dbReference type="EMBL" id="AM746676">
    <property type="protein sequence ID" value="CAN92041.1"/>
    <property type="molecule type" value="Genomic_DNA"/>
</dbReference>
<evidence type="ECO:0000313" key="1">
    <source>
        <dbReference type="EMBL" id="CAN92041.1"/>
    </source>
</evidence>
<dbReference type="STRING" id="448385.sce1883"/>
<dbReference type="Proteomes" id="UP000002139">
    <property type="component" value="Chromosome"/>
</dbReference>
<organism evidence="1 2">
    <name type="scientific">Sorangium cellulosum (strain So ce56)</name>
    <name type="common">Polyangium cellulosum (strain So ce56)</name>
    <dbReference type="NCBI Taxonomy" id="448385"/>
    <lineage>
        <taxon>Bacteria</taxon>
        <taxon>Pseudomonadati</taxon>
        <taxon>Myxococcota</taxon>
        <taxon>Polyangia</taxon>
        <taxon>Polyangiales</taxon>
        <taxon>Polyangiaceae</taxon>
        <taxon>Sorangium</taxon>
    </lineage>
</organism>
<dbReference type="KEGG" id="scl:sce1883"/>
<accession>A9FPB2</accession>
<reference evidence="1 2" key="1">
    <citation type="journal article" date="2007" name="Nat. Biotechnol.">
        <title>Complete genome sequence of the myxobacterium Sorangium cellulosum.</title>
        <authorList>
            <person name="Schneiker S."/>
            <person name="Perlova O."/>
            <person name="Kaiser O."/>
            <person name="Gerth K."/>
            <person name="Alici A."/>
            <person name="Altmeyer M.O."/>
            <person name="Bartels D."/>
            <person name="Bekel T."/>
            <person name="Beyer S."/>
            <person name="Bode E."/>
            <person name="Bode H.B."/>
            <person name="Bolten C.J."/>
            <person name="Choudhuri J.V."/>
            <person name="Doss S."/>
            <person name="Elnakady Y.A."/>
            <person name="Frank B."/>
            <person name="Gaigalat L."/>
            <person name="Goesmann A."/>
            <person name="Groeger C."/>
            <person name="Gross F."/>
            <person name="Jelsbak L."/>
            <person name="Jelsbak L."/>
            <person name="Kalinowski J."/>
            <person name="Kegler C."/>
            <person name="Knauber T."/>
            <person name="Konietzny S."/>
            <person name="Kopp M."/>
            <person name="Krause L."/>
            <person name="Krug D."/>
            <person name="Linke B."/>
            <person name="Mahmud T."/>
            <person name="Martinez-Arias R."/>
            <person name="McHardy A.C."/>
            <person name="Merai M."/>
            <person name="Meyer F."/>
            <person name="Mormann S."/>
            <person name="Munoz-Dorado J."/>
            <person name="Perez J."/>
            <person name="Pradella S."/>
            <person name="Rachid S."/>
            <person name="Raddatz G."/>
            <person name="Rosenau F."/>
            <person name="Rueckert C."/>
            <person name="Sasse F."/>
            <person name="Scharfe M."/>
            <person name="Schuster S.C."/>
            <person name="Suen G."/>
            <person name="Treuner-Lange A."/>
            <person name="Velicer G.J."/>
            <person name="Vorholter F.-J."/>
            <person name="Weissman K.J."/>
            <person name="Welch R.D."/>
            <person name="Wenzel S.C."/>
            <person name="Whitworth D.E."/>
            <person name="Wilhelm S."/>
            <person name="Wittmann C."/>
            <person name="Bloecker H."/>
            <person name="Puehler A."/>
            <person name="Mueller R."/>
        </authorList>
    </citation>
    <scope>NUCLEOTIDE SEQUENCE [LARGE SCALE GENOMIC DNA]</scope>
    <source>
        <strain evidence="2">So ce56</strain>
    </source>
</reference>
<proteinExistence type="predicted"/>
<sequence>MSGCRAGLRGGTCLRCRYDDSAPTASFCSTCFSPAPRSWRCRARSAGSQLHLSTRRTVANGRGEVALQAHLLEDVPLPERTVRVAEARSIRAQPIELLPGQDDRHEATSPGELDDFTSFRLLDDGGEMGPSFCDGVATRHSRDVHSYNRAVQPSD</sequence>
<name>A9FPB2_SORC5</name>
<evidence type="ECO:0000313" key="2">
    <source>
        <dbReference type="Proteomes" id="UP000002139"/>
    </source>
</evidence>
<dbReference type="HOGENOM" id="CLU_1694380_0_0_7"/>
<dbReference type="AlphaFoldDB" id="A9FPB2"/>
<protein>
    <submittedName>
        <fullName evidence="1">Uncharacterized protein</fullName>
    </submittedName>
</protein>
<gene>
    <name evidence="1" type="ordered locus">sce1883</name>
</gene>